<keyword evidence="9 14" id="KW-1133">Transmembrane helix</keyword>
<comment type="subcellular location">
    <subcellularLocation>
        <location evidence="1">Cell membrane</location>
        <topology evidence="1">Multi-pass membrane protein</topology>
    </subcellularLocation>
</comment>
<evidence type="ECO:0000256" key="14">
    <source>
        <dbReference type="SAM" id="Phobius"/>
    </source>
</evidence>
<gene>
    <name evidence="15" type="ORF">HUK81_00780</name>
</gene>
<evidence type="ECO:0000256" key="9">
    <source>
        <dbReference type="ARBA" id="ARBA00022989"/>
    </source>
</evidence>
<dbReference type="EMBL" id="JABXXS010000001">
    <property type="protein sequence ID" value="NVN35482.1"/>
    <property type="molecule type" value="Genomic_DNA"/>
</dbReference>
<sequence length="477" mass="52295">MGMGQRPCGRAGGGGTRRLMLFASQSFLVVFLPLVLGLYYAVGDSRAARQGVIIAASILFYGLWDWRFVPFLLAMIGFSQMVAILWGRTGQRMWLRVGIAGNLAVLFGFKYADWLAGSVMHWMGRDHVPWPIVLPLGLSFFVFQKISYLVDLGRGQARVYRLADFMEFVTFFPQLVAGPIVRHNELIPQFDVSPRNAAMWENLGRGGLLLLIGLGKKVGLADTLGTICAPVFDAAHAGHVPGMGAAWLAAVAYMLQIYFDFSGYSDMAIGMALMMGIRLPFNFNAPYRAVSVRDFWRRWHMTLSRFLRDYIYIPLGGNRCAPLRQAANVMVTMWLAGVWHGAGWNFVAWGLLHGAALAAAHVWDRAGRAMPRVGGYVLTMGFVLLTWVVFRAADLATAGRMLGAMAGLHGAGATAIRHPAVLVLAAVVAVIGPASQQVVIERLQPAPWMAVVAGVAFVLLVFLIGGRPPEPFIYFQF</sequence>
<evidence type="ECO:0000256" key="12">
    <source>
        <dbReference type="ARBA" id="ARBA00031030"/>
    </source>
</evidence>
<organism evidence="15 16">
    <name type="scientific">Komagataeibacter swingsii</name>
    <dbReference type="NCBI Taxonomy" id="215220"/>
    <lineage>
        <taxon>Bacteria</taxon>
        <taxon>Pseudomonadati</taxon>
        <taxon>Pseudomonadota</taxon>
        <taxon>Alphaproteobacteria</taxon>
        <taxon>Acetobacterales</taxon>
        <taxon>Acetobacteraceae</taxon>
        <taxon>Komagataeibacter</taxon>
    </lineage>
</organism>
<dbReference type="InterPro" id="IPR024194">
    <property type="entry name" value="Ac/AlaTfrase_AlgI/DltB"/>
</dbReference>
<feature type="transmembrane region" description="Helical" evidence="14">
    <location>
        <begin position="413"/>
        <end position="434"/>
    </location>
</feature>
<proteinExistence type="inferred from homology"/>
<dbReference type="PIRSF" id="PIRSF016636">
    <property type="entry name" value="AlgI_DltB"/>
    <property type="match status" value="1"/>
</dbReference>
<feature type="transmembrane region" description="Helical" evidence="14">
    <location>
        <begin position="68"/>
        <end position="86"/>
    </location>
</feature>
<comment type="similarity">
    <text evidence="3 13">Belongs to the membrane-bound acyltransferase family.</text>
</comment>
<feature type="transmembrane region" description="Helical" evidence="14">
    <location>
        <begin position="375"/>
        <end position="393"/>
    </location>
</feature>
<dbReference type="GO" id="GO:0016746">
    <property type="term" value="F:acyltransferase activity"/>
    <property type="evidence" value="ECO:0007669"/>
    <property type="project" value="UniProtKB-KW"/>
</dbReference>
<evidence type="ECO:0000256" key="10">
    <source>
        <dbReference type="ARBA" id="ARBA00023136"/>
    </source>
</evidence>
<evidence type="ECO:0000313" key="15">
    <source>
        <dbReference type="EMBL" id="NVN35482.1"/>
    </source>
</evidence>
<evidence type="ECO:0000313" key="16">
    <source>
        <dbReference type="Proteomes" id="UP000522590"/>
    </source>
</evidence>
<name>A0A850P1D3_9PROT</name>
<evidence type="ECO:0000256" key="7">
    <source>
        <dbReference type="ARBA" id="ARBA00022692"/>
    </source>
</evidence>
<keyword evidence="6 13" id="KW-0808">Transferase</keyword>
<accession>A0A850P1D3</accession>
<dbReference type="PANTHER" id="PTHR13285:SF23">
    <property type="entry name" value="TEICHOIC ACID D-ALANYLTRANSFERASE"/>
    <property type="match status" value="1"/>
</dbReference>
<comment type="pathway">
    <text evidence="2">Glycan biosynthesis; alginate biosynthesis.</text>
</comment>
<feature type="transmembrane region" description="Helical" evidence="14">
    <location>
        <begin position="342"/>
        <end position="363"/>
    </location>
</feature>
<evidence type="ECO:0000256" key="13">
    <source>
        <dbReference type="PIRNR" id="PIRNR016636"/>
    </source>
</evidence>
<keyword evidence="10 13" id="KW-0472">Membrane</keyword>
<reference evidence="15 16" key="1">
    <citation type="submission" date="2020-06" db="EMBL/GenBank/DDBJ databases">
        <title>Description of novel acetic acid bacteria.</title>
        <authorList>
            <person name="Sombolestani A."/>
        </authorList>
    </citation>
    <scope>NUCLEOTIDE SEQUENCE [LARGE SCALE GENOMIC DNA]</scope>
    <source>
        <strain evidence="15 16">LMG 25</strain>
    </source>
</reference>
<dbReference type="Proteomes" id="UP000522590">
    <property type="component" value="Unassembled WGS sequence"/>
</dbReference>
<keyword evidence="7 14" id="KW-0812">Transmembrane</keyword>
<feature type="transmembrane region" description="Helical" evidence="14">
    <location>
        <begin position="446"/>
        <end position="465"/>
    </location>
</feature>
<dbReference type="InterPro" id="IPR051085">
    <property type="entry name" value="MB_O-acyltransferase"/>
</dbReference>
<dbReference type="GO" id="GO:0042121">
    <property type="term" value="P:alginic acid biosynthetic process"/>
    <property type="evidence" value="ECO:0007669"/>
    <property type="project" value="UniProtKB-KW"/>
</dbReference>
<feature type="transmembrane region" description="Helical" evidence="14">
    <location>
        <begin position="132"/>
        <end position="150"/>
    </location>
</feature>
<keyword evidence="11 13" id="KW-0012">Acyltransferase</keyword>
<comment type="caution">
    <text evidence="15">The sequence shown here is derived from an EMBL/GenBank/DDBJ whole genome shotgun (WGS) entry which is preliminary data.</text>
</comment>
<dbReference type="GO" id="GO:0005886">
    <property type="term" value="C:plasma membrane"/>
    <property type="evidence" value="ECO:0007669"/>
    <property type="project" value="UniProtKB-SubCell"/>
</dbReference>
<evidence type="ECO:0000256" key="2">
    <source>
        <dbReference type="ARBA" id="ARBA00005182"/>
    </source>
</evidence>
<dbReference type="PIRSF" id="PIRSF500217">
    <property type="entry name" value="AlgI"/>
    <property type="match status" value="1"/>
</dbReference>
<dbReference type="InterPro" id="IPR004299">
    <property type="entry name" value="MBOAT_fam"/>
</dbReference>
<evidence type="ECO:0000256" key="3">
    <source>
        <dbReference type="ARBA" id="ARBA00010323"/>
    </source>
</evidence>
<protein>
    <recommendedName>
        <fullName evidence="4">Probable alginate O-acetylase AlgI</fullName>
    </recommendedName>
    <alternativeName>
        <fullName evidence="12">Alginate biosynthesis protein AlgI</fullName>
    </alternativeName>
</protein>
<evidence type="ECO:0000256" key="6">
    <source>
        <dbReference type="ARBA" id="ARBA00022679"/>
    </source>
</evidence>
<evidence type="ECO:0000256" key="4">
    <source>
        <dbReference type="ARBA" id="ARBA00016084"/>
    </source>
</evidence>
<evidence type="ECO:0000256" key="1">
    <source>
        <dbReference type="ARBA" id="ARBA00004651"/>
    </source>
</evidence>
<evidence type="ECO:0000256" key="8">
    <source>
        <dbReference type="ARBA" id="ARBA00022841"/>
    </source>
</evidence>
<feature type="transmembrane region" description="Helical" evidence="14">
    <location>
        <begin position="93"/>
        <end position="112"/>
    </location>
</feature>
<evidence type="ECO:0000256" key="5">
    <source>
        <dbReference type="ARBA" id="ARBA00022475"/>
    </source>
</evidence>
<keyword evidence="8" id="KW-0016">Alginate biosynthesis</keyword>
<feature type="transmembrane region" description="Helical" evidence="14">
    <location>
        <begin position="21"/>
        <end position="42"/>
    </location>
</feature>
<dbReference type="PANTHER" id="PTHR13285">
    <property type="entry name" value="ACYLTRANSFERASE"/>
    <property type="match status" value="1"/>
</dbReference>
<keyword evidence="5 13" id="KW-1003">Cell membrane</keyword>
<dbReference type="InterPro" id="IPR028362">
    <property type="entry name" value="AlgI"/>
</dbReference>
<dbReference type="Pfam" id="PF03062">
    <property type="entry name" value="MBOAT"/>
    <property type="match status" value="1"/>
</dbReference>
<evidence type="ECO:0000256" key="11">
    <source>
        <dbReference type="ARBA" id="ARBA00023315"/>
    </source>
</evidence>
<dbReference type="AlphaFoldDB" id="A0A850P1D3"/>